<evidence type="ECO:0000256" key="1">
    <source>
        <dbReference type="SAM" id="Phobius"/>
    </source>
</evidence>
<name>A0A9D4HN77_DREPO</name>
<feature type="transmembrane region" description="Helical" evidence="1">
    <location>
        <begin position="20"/>
        <end position="42"/>
    </location>
</feature>
<reference evidence="2" key="2">
    <citation type="submission" date="2020-11" db="EMBL/GenBank/DDBJ databases">
        <authorList>
            <person name="McCartney M.A."/>
            <person name="Auch B."/>
            <person name="Kono T."/>
            <person name="Mallez S."/>
            <person name="Becker A."/>
            <person name="Gohl D.M."/>
            <person name="Silverstein K.A.T."/>
            <person name="Koren S."/>
            <person name="Bechman K.B."/>
            <person name="Herman A."/>
            <person name="Abrahante J.E."/>
            <person name="Garbe J."/>
        </authorList>
    </citation>
    <scope>NUCLEOTIDE SEQUENCE</scope>
    <source>
        <strain evidence="2">Duluth1</strain>
        <tissue evidence="2">Whole animal</tissue>
    </source>
</reference>
<gene>
    <name evidence="2" type="ORF">DPMN_050589</name>
</gene>
<evidence type="ECO:0000313" key="2">
    <source>
        <dbReference type="EMBL" id="KAH3724765.1"/>
    </source>
</evidence>
<keyword evidence="3" id="KW-1185">Reference proteome</keyword>
<organism evidence="2 3">
    <name type="scientific">Dreissena polymorpha</name>
    <name type="common">Zebra mussel</name>
    <name type="synonym">Mytilus polymorpha</name>
    <dbReference type="NCBI Taxonomy" id="45954"/>
    <lineage>
        <taxon>Eukaryota</taxon>
        <taxon>Metazoa</taxon>
        <taxon>Spiralia</taxon>
        <taxon>Lophotrochozoa</taxon>
        <taxon>Mollusca</taxon>
        <taxon>Bivalvia</taxon>
        <taxon>Autobranchia</taxon>
        <taxon>Heteroconchia</taxon>
        <taxon>Euheterodonta</taxon>
        <taxon>Imparidentia</taxon>
        <taxon>Neoheterodontei</taxon>
        <taxon>Myida</taxon>
        <taxon>Dreissenoidea</taxon>
        <taxon>Dreissenidae</taxon>
        <taxon>Dreissena</taxon>
    </lineage>
</organism>
<keyword evidence="1" id="KW-0812">Transmembrane</keyword>
<dbReference type="Proteomes" id="UP000828390">
    <property type="component" value="Unassembled WGS sequence"/>
</dbReference>
<dbReference type="EMBL" id="JAIWYP010000012">
    <property type="protein sequence ID" value="KAH3724765.1"/>
    <property type="molecule type" value="Genomic_DNA"/>
</dbReference>
<keyword evidence="1" id="KW-0472">Membrane</keyword>
<reference evidence="2" key="1">
    <citation type="journal article" date="2019" name="bioRxiv">
        <title>The Genome of the Zebra Mussel, Dreissena polymorpha: A Resource for Invasive Species Research.</title>
        <authorList>
            <person name="McCartney M.A."/>
            <person name="Auch B."/>
            <person name="Kono T."/>
            <person name="Mallez S."/>
            <person name="Zhang Y."/>
            <person name="Obille A."/>
            <person name="Becker A."/>
            <person name="Abrahante J.E."/>
            <person name="Garbe J."/>
            <person name="Badalamenti J.P."/>
            <person name="Herman A."/>
            <person name="Mangelson H."/>
            <person name="Liachko I."/>
            <person name="Sullivan S."/>
            <person name="Sone E.D."/>
            <person name="Koren S."/>
            <person name="Silverstein K.A.T."/>
            <person name="Beckman K.B."/>
            <person name="Gohl D.M."/>
        </authorList>
    </citation>
    <scope>NUCLEOTIDE SEQUENCE</scope>
    <source>
        <strain evidence="2">Duluth1</strain>
        <tissue evidence="2">Whole animal</tissue>
    </source>
</reference>
<sequence>LVVGMSQKLWLQLMRMGMNFGMIVGTTVSIISMEMISMGTIVGMNKKLQWQMTDYLLEIV</sequence>
<comment type="caution">
    <text evidence="2">The sequence shown here is derived from an EMBL/GenBank/DDBJ whole genome shotgun (WGS) entry which is preliminary data.</text>
</comment>
<feature type="non-terminal residue" evidence="2">
    <location>
        <position position="60"/>
    </location>
</feature>
<evidence type="ECO:0000313" key="3">
    <source>
        <dbReference type="Proteomes" id="UP000828390"/>
    </source>
</evidence>
<dbReference type="AlphaFoldDB" id="A0A9D4HN77"/>
<proteinExistence type="predicted"/>
<accession>A0A9D4HN77</accession>
<keyword evidence="1" id="KW-1133">Transmembrane helix</keyword>
<protein>
    <submittedName>
        <fullName evidence="2">Uncharacterized protein</fullName>
    </submittedName>
</protein>